<feature type="region of interest" description="Disordered" evidence="2">
    <location>
        <begin position="274"/>
        <end position="299"/>
    </location>
</feature>
<dbReference type="PANTHER" id="PTHR15327">
    <property type="entry name" value="MICROFIBRIL-ASSOCIATED PROTEIN"/>
    <property type="match status" value="1"/>
</dbReference>
<dbReference type="InterPro" id="IPR033194">
    <property type="entry name" value="MFAP1"/>
</dbReference>
<feature type="region of interest" description="Disordered" evidence="2">
    <location>
        <begin position="1"/>
        <end position="50"/>
    </location>
</feature>
<evidence type="ECO:0000259" key="3">
    <source>
        <dbReference type="Pfam" id="PF06991"/>
    </source>
</evidence>
<accession>A0A1E3PTL7</accession>
<gene>
    <name evidence="4" type="ORF">NADFUDRAFT_76897</name>
</gene>
<keyword evidence="5" id="KW-1185">Reference proteome</keyword>
<protein>
    <recommendedName>
        <fullName evidence="3">Micro-fibrillar-associated protein 1 C-terminal domain-containing protein</fullName>
    </recommendedName>
</protein>
<feature type="coiled-coil region" evidence="1">
    <location>
        <begin position="247"/>
        <end position="274"/>
    </location>
</feature>
<evidence type="ECO:0000256" key="2">
    <source>
        <dbReference type="SAM" id="MobiDB-lite"/>
    </source>
</evidence>
<evidence type="ECO:0000313" key="5">
    <source>
        <dbReference type="Proteomes" id="UP000095009"/>
    </source>
</evidence>
<feature type="compositionally biased region" description="Basic and acidic residues" evidence="2">
    <location>
        <begin position="274"/>
        <end position="290"/>
    </location>
</feature>
<organism evidence="4 5">
    <name type="scientific">Nadsonia fulvescens var. elongata DSM 6958</name>
    <dbReference type="NCBI Taxonomy" id="857566"/>
    <lineage>
        <taxon>Eukaryota</taxon>
        <taxon>Fungi</taxon>
        <taxon>Dikarya</taxon>
        <taxon>Ascomycota</taxon>
        <taxon>Saccharomycotina</taxon>
        <taxon>Dipodascomycetes</taxon>
        <taxon>Dipodascales</taxon>
        <taxon>Dipodascales incertae sedis</taxon>
        <taxon>Nadsonia</taxon>
    </lineage>
</organism>
<evidence type="ECO:0000313" key="4">
    <source>
        <dbReference type="EMBL" id="ODQ68628.1"/>
    </source>
</evidence>
<feature type="domain" description="Micro-fibrillar-associated protein 1 C-terminal" evidence="3">
    <location>
        <begin position="150"/>
        <end position="365"/>
    </location>
</feature>
<sequence>MSHRSRPVRYWPGKKIGPESGSSDSEHEEYEYASDPYQPSSESLTPKDEIKKEDHKIIQSRSNLEGTLDGVRSNATIKKLVKAEINIKSESITSAPESLQHIKKEEIFQQIKAVSSEIEEKNNYQNEESSDEGSPDEESSDEEGSSQESSSDEEMPTLIRPVFINKKAREQTPNKASVGHITDDFDSDNIQRRERTLKTVEDSIRKEITMAESLKSLNEDLGNIDDTDGLDPEVEYNAWRLRELKRINRERELLELAEKEQDEIDRRRNLTEEERLKEDKTKLDLQDQQRKERKGNGASMNKYYHKGVFYQTEENKELFNRDYQSSANVDDYKDKSVLPEALQVRGGLIGLRGQTKYKGMKSEDTTVNRKDDLYQMAKSSIGSGYKRGPAQDNYNDHNDHKRSKD</sequence>
<dbReference type="OrthoDB" id="1111734at2759"/>
<name>A0A1E3PTL7_9ASCO</name>
<reference evidence="4 5" key="1">
    <citation type="journal article" date="2016" name="Proc. Natl. Acad. Sci. U.S.A.">
        <title>Comparative genomics of biotechnologically important yeasts.</title>
        <authorList>
            <person name="Riley R."/>
            <person name="Haridas S."/>
            <person name="Wolfe K.H."/>
            <person name="Lopes M.R."/>
            <person name="Hittinger C.T."/>
            <person name="Goeker M."/>
            <person name="Salamov A.A."/>
            <person name="Wisecaver J.H."/>
            <person name="Long T.M."/>
            <person name="Calvey C.H."/>
            <person name="Aerts A.L."/>
            <person name="Barry K.W."/>
            <person name="Choi C."/>
            <person name="Clum A."/>
            <person name="Coughlan A.Y."/>
            <person name="Deshpande S."/>
            <person name="Douglass A.P."/>
            <person name="Hanson S.J."/>
            <person name="Klenk H.-P."/>
            <person name="LaButti K.M."/>
            <person name="Lapidus A."/>
            <person name="Lindquist E.A."/>
            <person name="Lipzen A.M."/>
            <person name="Meier-Kolthoff J.P."/>
            <person name="Ohm R.A."/>
            <person name="Otillar R.P."/>
            <person name="Pangilinan J.L."/>
            <person name="Peng Y."/>
            <person name="Rokas A."/>
            <person name="Rosa C.A."/>
            <person name="Scheuner C."/>
            <person name="Sibirny A.A."/>
            <person name="Slot J.C."/>
            <person name="Stielow J.B."/>
            <person name="Sun H."/>
            <person name="Kurtzman C.P."/>
            <person name="Blackwell M."/>
            <person name="Grigoriev I.V."/>
            <person name="Jeffries T.W."/>
        </authorList>
    </citation>
    <scope>NUCLEOTIDE SEQUENCE [LARGE SCALE GENOMIC DNA]</scope>
    <source>
        <strain evidence="4 5">DSM 6958</strain>
    </source>
</reference>
<dbReference type="EMBL" id="KV454406">
    <property type="protein sequence ID" value="ODQ68628.1"/>
    <property type="molecule type" value="Genomic_DNA"/>
</dbReference>
<feature type="region of interest" description="Disordered" evidence="2">
    <location>
        <begin position="118"/>
        <end position="184"/>
    </location>
</feature>
<evidence type="ECO:0000256" key="1">
    <source>
        <dbReference type="SAM" id="Coils"/>
    </source>
</evidence>
<keyword evidence="1" id="KW-0175">Coiled coil</keyword>
<feature type="compositionally biased region" description="Acidic residues" evidence="2">
    <location>
        <begin position="128"/>
        <end position="155"/>
    </location>
</feature>
<dbReference type="Proteomes" id="UP000095009">
    <property type="component" value="Unassembled WGS sequence"/>
</dbReference>
<proteinExistence type="predicted"/>
<dbReference type="Pfam" id="PF06991">
    <property type="entry name" value="MFAP1"/>
    <property type="match status" value="1"/>
</dbReference>
<feature type="region of interest" description="Disordered" evidence="2">
    <location>
        <begin position="378"/>
        <end position="405"/>
    </location>
</feature>
<dbReference type="STRING" id="857566.A0A1E3PTL7"/>
<dbReference type="InterPro" id="IPR009730">
    <property type="entry name" value="MFAP1_C"/>
</dbReference>
<dbReference type="AlphaFoldDB" id="A0A1E3PTL7"/>